<dbReference type="Proteomes" id="UP000281553">
    <property type="component" value="Unassembled WGS sequence"/>
</dbReference>
<organism evidence="1 2">
    <name type="scientific">Dibothriocephalus latus</name>
    <name type="common">Fish tapeworm</name>
    <name type="synonym">Diphyllobothrium latum</name>
    <dbReference type="NCBI Taxonomy" id="60516"/>
    <lineage>
        <taxon>Eukaryota</taxon>
        <taxon>Metazoa</taxon>
        <taxon>Spiralia</taxon>
        <taxon>Lophotrochozoa</taxon>
        <taxon>Platyhelminthes</taxon>
        <taxon>Cestoda</taxon>
        <taxon>Eucestoda</taxon>
        <taxon>Diphyllobothriidea</taxon>
        <taxon>Diphyllobothriidae</taxon>
        <taxon>Dibothriocephalus</taxon>
    </lineage>
</organism>
<protein>
    <submittedName>
        <fullName evidence="1">Uncharacterized protein</fullName>
    </submittedName>
</protein>
<sequence length="113" mass="12926">MLSVSVKSARLLVSEKYGPNWQFKKQMNCMSLRRWKSAPFGDRSHVWGHYFRSTLHKKLPVGDDHRRGQGFCCDGFGTSYAAVFNQLPSDDCSLVFGSEVLPQLKERVDPLRC</sequence>
<name>A0A3P7M0P4_DIBLA</name>
<accession>A0A3P7M0P4</accession>
<evidence type="ECO:0000313" key="1">
    <source>
        <dbReference type="EMBL" id="VDN11901.1"/>
    </source>
</evidence>
<keyword evidence="2" id="KW-1185">Reference proteome</keyword>
<proteinExistence type="predicted"/>
<dbReference type="AlphaFoldDB" id="A0A3P7M0P4"/>
<dbReference type="EMBL" id="UYRU01052514">
    <property type="protein sequence ID" value="VDN11901.1"/>
    <property type="molecule type" value="Genomic_DNA"/>
</dbReference>
<gene>
    <name evidence="1" type="ORF">DILT_LOCUS7732</name>
</gene>
<reference evidence="1 2" key="1">
    <citation type="submission" date="2018-11" db="EMBL/GenBank/DDBJ databases">
        <authorList>
            <consortium name="Pathogen Informatics"/>
        </authorList>
    </citation>
    <scope>NUCLEOTIDE SEQUENCE [LARGE SCALE GENOMIC DNA]</scope>
</reference>
<evidence type="ECO:0000313" key="2">
    <source>
        <dbReference type="Proteomes" id="UP000281553"/>
    </source>
</evidence>